<dbReference type="Proteomes" id="UP001555786">
    <property type="component" value="Unassembled WGS sequence"/>
</dbReference>
<evidence type="ECO:0000313" key="1">
    <source>
        <dbReference type="EMBL" id="MEW9305419.1"/>
    </source>
</evidence>
<gene>
    <name evidence="1" type="ORF">ABXS05_07725</name>
</gene>
<evidence type="ECO:0008006" key="3">
    <source>
        <dbReference type="Google" id="ProtNLM"/>
    </source>
</evidence>
<evidence type="ECO:0000313" key="2">
    <source>
        <dbReference type="Proteomes" id="UP001555786"/>
    </source>
</evidence>
<keyword evidence="2" id="KW-1185">Reference proteome</keyword>
<reference evidence="1 2" key="1">
    <citation type="submission" date="2024-07" db="EMBL/GenBank/DDBJ databases">
        <title>Description of Labrys sedimenti sp. nov., isolated from a diclofenac-degrading enrichment culture.</title>
        <authorList>
            <person name="Tancsics A."/>
            <person name="Csepanyi A."/>
        </authorList>
    </citation>
    <scope>NUCLEOTIDE SEQUENCE [LARGE SCALE GENOMIC DNA]</scope>
    <source>
        <strain evidence="1 2">LMG 23578</strain>
    </source>
</reference>
<dbReference type="EMBL" id="JBFNQD010000002">
    <property type="protein sequence ID" value="MEW9305419.1"/>
    <property type="molecule type" value="Genomic_DNA"/>
</dbReference>
<name>A0ABV3PJB5_9HYPH</name>
<accession>A0ABV3PJB5</accession>
<organism evidence="1 2">
    <name type="scientific">Labrys neptuniae</name>
    <dbReference type="NCBI Taxonomy" id="376174"/>
    <lineage>
        <taxon>Bacteria</taxon>
        <taxon>Pseudomonadati</taxon>
        <taxon>Pseudomonadota</taxon>
        <taxon>Alphaproteobacteria</taxon>
        <taxon>Hyphomicrobiales</taxon>
        <taxon>Xanthobacteraceae</taxon>
        <taxon>Labrys</taxon>
    </lineage>
</organism>
<dbReference type="RefSeq" id="WP_311934002.1">
    <property type="nucleotide sequence ID" value="NZ_JAVSCS010000005.1"/>
</dbReference>
<proteinExistence type="predicted"/>
<comment type="caution">
    <text evidence="1">The sequence shown here is derived from an EMBL/GenBank/DDBJ whole genome shotgun (WGS) entry which is preliminary data.</text>
</comment>
<protein>
    <recommendedName>
        <fullName evidence="3">DUF1127 domain-containing protein</fullName>
    </recommendedName>
</protein>
<sequence>MRLRRRALDQLLQGRHAHKGGRTLAQRARNLTAIATAYSWDELLAERGIGQVTALEVERWLALNGLQLRQAGTGPFRHG</sequence>